<feature type="region of interest" description="Disordered" evidence="5">
    <location>
        <begin position="167"/>
        <end position="195"/>
    </location>
</feature>
<dbReference type="CDD" id="cd16454">
    <property type="entry name" value="RING-H2_PA-TM-RING"/>
    <property type="match status" value="1"/>
</dbReference>
<dbReference type="PROSITE" id="PS50089">
    <property type="entry name" value="ZF_RING_2"/>
    <property type="match status" value="1"/>
</dbReference>
<dbReference type="Gene3D" id="3.30.40.10">
    <property type="entry name" value="Zinc/RING finger domain, C3HC4 (zinc finger)"/>
    <property type="match status" value="1"/>
</dbReference>
<dbReference type="SMART" id="SM00184">
    <property type="entry name" value="RING"/>
    <property type="match status" value="1"/>
</dbReference>
<evidence type="ECO:0000256" key="4">
    <source>
        <dbReference type="PROSITE-ProRule" id="PRU00175"/>
    </source>
</evidence>
<dbReference type="SUPFAM" id="SSF57850">
    <property type="entry name" value="RING/U-box"/>
    <property type="match status" value="1"/>
</dbReference>
<evidence type="ECO:0000313" key="7">
    <source>
        <dbReference type="EMBL" id="KAJ5526012.1"/>
    </source>
</evidence>
<dbReference type="GO" id="GO:0005634">
    <property type="term" value="C:nucleus"/>
    <property type="evidence" value="ECO:0007669"/>
    <property type="project" value="TreeGrafter"/>
</dbReference>
<keyword evidence="8" id="KW-1185">Reference proteome</keyword>
<gene>
    <name evidence="7" type="ORF">N7494_012662</name>
</gene>
<sequence length="195" mass="21630">MPQDGREEPPELISDDGSDLTDIEVDIPEPFDHIPSLGGLSNREVQELVNSGDEWAIRAYYQTLVIIAAILDYELPEIGYSDDELDFLSEEQPEGPVTPNPLPTLPATDADQQTIDSGVECAICLSPPELGGRVTTLPCGHLFHYLCITQWLTRSTTCPLCRQDAVPLDQHDSTTGNDEPHRSDSRTERHVHWAI</sequence>
<dbReference type="EMBL" id="JAQIZZ010000008">
    <property type="protein sequence ID" value="KAJ5526012.1"/>
    <property type="molecule type" value="Genomic_DNA"/>
</dbReference>
<organism evidence="7 8">
    <name type="scientific">Penicillium frequentans</name>
    <dbReference type="NCBI Taxonomy" id="3151616"/>
    <lineage>
        <taxon>Eukaryota</taxon>
        <taxon>Fungi</taxon>
        <taxon>Dikarya</taxon>
        <taxon>Ascomycota</taxon>
        <taxon>Pezizomycotina</taxon>
        <taxon>Eurotiomycetes</taxon>
        <taxon>Eurotiomycetidae</taxon>
        <taxon>Eurotiales</taxon>
        <taxon>Aspergillaceae</taxon>
        <taxon>Penicillium</taxon>
    </lineage>
</organism>
<comment type="caution">
    <text evidence="7">The sequence shown here is derived from an EMBL/GenBank/DDBJ whole genome shotgun (WGS) entry which is preliminary data.</text>
</comment>
<dbReference type="InterPro" id="IPR013083">
    <property type="entry name" value="Znf_RING/FYVE/PHD"/>
</dbReference>
<dbReference type="PANTHER" id="PTHR45931:SF3">
    <property type="entry name" value="RING ZINC FINGER-CONTAINING PROTEIN"/>
    <property type="match status" value="1"/>
</dbReference>
<keyword evidence="2 4" id="KW-0863">Zinc-finger</keyword>
<feature type="compositionally biased region" description="Basic and acidic residues" evidence="5">
    <location>
        <begin position="178"/>
        <end position="195"/>
    </location>
</feature>
<evidence type="ECO:0000256" key="2">
    <source>
        <dbReference type="ARBA" id="ARBA00022771"/>
    </source>
</evidence>
<dbReference type="AlphaFoldDB" id="A0AAD6GBE0"/>
<dbReference type="InterPro" id="IPR051834">
    <property type="entry name" value="RING_finger_E3_ligase"/>
</dbReference>
<keyword evidence="3" id="KW-0862">Zinc</keyword>
<proteinExistence type="predicted"/>
<dbReference type="GO" id="GO:0008270">
    <property type="term" value="F:zinc ion binding"/>
    <property type="evidence" value="ECO:0007669"/>
    <property type="project" value="UniProtKB-KW"/>
</dbReference>
<keyword evidence="1" id="KW-0479">Metal-binding</keyword>
<reference evidence="7 8" key="1">
    <citation type="journal article" date="2023" name="IMA Fungus">
        <title>Comparative genomic study of the Penicillium genus elucidates a diverse pangenome and 15 lateral gene transfer events.</title>
        <authorList>
            <person name="Petersen C."/>
            <person name="Sorensen T."/>
            <person name="Nielsen M.R."/>
            <person name="Sondergaard T.E."/>
            <person name="Sorensen J.L."/>
            <person name="Fitzpatrick D.A."/>
            <person name="Frisvad J.C."/>
            <person name="Nielsen K.L."/>
        </authorList>
    </citation>
    <scope>NUCLEOTIDE SEQUENCE [LARGE SCALE GENOMIC DNA]</scope>
    <source>
        <strain evidence="7 8">IBT 35679</strain>
    </source>
</reference>
<evidence type="ECO:0000256" key="1">
    <source>
        <dbReference type="ARBA" id="ARBA00022723"/>
    </source>
</evidence>
<accession>A0AAD6GBE0</accession>
<dbReference type="Pfam" id="PF13639">
    <property type="entry name" value="zf-RING_2"/>
    <property type="match status" value="1"/>
</dbReference>
<evidence type="ECO:0000313" key="8">
    <source>
        <dbReference type="Proteomes" id="UP001220324"/>
    </source>
</evidence>
<evidence type="ECO:0000259" key="6">
    <source>
        <dbReference type="PROSITE" id="PS50089"/>
    </source>
</evidence>
<feature type="region of interest" description="Disordered" evidence="5">
    <location>
        <begin position="1"/>
        <end position="22"/>
    </location>
</feature>
<dbReference type="GO" id="GO:0061630">
    <property type="term" value="F:ubiquitin protein ligase activity"/>
    <property type="evidence" value="ECO:0007669"/>
    <property type="project" value="TreeGrafter"/>
</dbReference>
<evidence type="ECO:0000256" key="5">
    <source>
        <dbReference type="SAM" id="MobiDB-lite"/>
    </source>
</evidence>
<dbReference type="GO" id="GO:0006511">
    <property type="term" value="P:ubiquitin-dependent protein catabolic process"/>
    <property type="evidence" value="ECO:0007669"/>
    <property type="project" value="TreeGrafter"/>
</dbReference>
<dbReference type="PANTHER" id="PTHR45931">
    <property type="entry name" value="SI:CH211-59O9.10"/>
    <property type="match status" value="1"/>
</dbReference>
<dbReference type="Proteomes" id="UP001220324">
    <property type="component" value="Unassembled WGS sequence"/>
</dbReference>
<evidence type="ECO:0000256" key="3">
    <source>
        <dbReference type="ARBA" id="ARBA00022833"/>
    </source>
</evidence>
<feature type="domain" description="RING-type" evidence="6">
    <location>
        <begin position="121"/>
        <end position="162"/>
    </location>
</feature>
<protein>
    <recommendedName>
        <fullName evidence="6">RING-type domain-containing protein</fullName>
    </recommendedName>
</protein>
<name>A0AAD6GBE0_9EURO</name>
<feature type="region of interest" description="Disordered" evidence="5">
    <location>
        <begin position="90"/>
        <end position="110"/>
    </location>
</feature>
<feature type="compositionally biased region" description="Acidic residues" evidence="5">
    <location>
        <begin position="13"/>
        <end position="22"/>
    </location>
</feature>
<dbReference type="InterPro" id="IPR001841">
    <property type="entry name" value="Znf_RING"/>
</dbReference>